<dbReference type="Gene3D" id="3.40.50.300">
    <property type="entry name" value="P-loop containing nucleotide triphosphate hydrolases"/>
    <property type="match status" value="1"/>
</dbReference>
<feature type="repeat" description="WD" evidence="6">
    <location>
        <begin position="1047"/>
        <end position="1088"/>
    </location>
</feature>
<dbReference type="GO" id="GO:1990234">
    <property type="term" value="C:transferase complex"/>
    <property type="evidence" value="ECO:0007669"/>
    <property type="project" value="UniProtKB-ARBA"/>
</dbReference>
<name>A0A2T2N7Q0_CORCC</name>
<dbReference type="PANTHER" id="PTHR22847">
    <property type="entry name" value="WD40 REPEAT PROTEIN"/>
    <property type="match status" value="1"/>
</dbReference>
<dbReference type="SUPFAM" id="SSF50978">
    <property type="entry name" value="WD40 repeat-like"/>
    <property type="match status" value="1"/>
</dbReference>
<dbReference type="PANTHER" id="PTHR22847:SF637">
    <property type="entry name" value="WD REPEAT DOMAIN 5B"/>
    <property type="match status" value="1"/>
</dbReference>
<feature type="repeat" description="WD" evidence="6">
    <location>
        <begin position="1006"/>
        <end position="1047"/>
    </location>
</feature>
<evidence type="ECO:0000259" key="7">
    <source>
        <dbReference type="Pfam" id="PF24883"/>
    </source>
</evidence>
<evidence type="ECO:0000256" key="1">
    <source>
        <dbReference type="ARBA" id="ARBA00022574"/>
    </source>
</evidence>
<evidence type="ECO:0000256" key="4">
    <source>
        <dbReference type="ARBA" id="ARBA00039789"/>
    </source>
</evidence>
<feature type="repeat" description="WD" evidence="6">
    <location>
        <begin position="800"/>
        <end position="833"/>
    </location>
</feature>
<feature type="repeat" description="WD" evidence="6">
    <location>
        <begin position="670"/>
        <end position="711"/>
    </location>
</feature>
<feature type="repeat" description="WD" evidence="6">
    <location>
        <begin position="842"/>
        <end position="874"/>
    </location>
</feature>
<dbReference type="GO" id="GO:0005634">
    <property type="term" value="C:nucleus"/>
    <property type="evidence" value="ECO:0007669"/>
    <property type="project" value="TreeGrafter"/>
</dbReference>
<accession>A0A2T2N7Q0</accession>
<protein>
    <recommendedName>
        <fullName evidence="4">Mitochondrial division protein 1</fullName>
    </recommendedName>
</protein>
<comment type="function">
    <text evidence="5">Involved in mitochondrial fission. Acts as an adapter protein required to form mitochondrial fission complexes. Formation of these complexes is required to promote constriction and fission of the mitochondrial compartment at a late step in mitochondrial division.</text>
</comment>
<evidence type="ECO:0000256" key="6">
    <source>
        <dbReference type="PROSITE-ProRule" id="PRU00221"/>
    </source>
</evidence>
<dbReference type="Proteomes" id="UP000240883">
    <property type="component" value="Unassembled WGS sequence"/>
</dbReference>
<dbReference type="InterPro" id="IPR011047">
    <property type="entry name" value="Quinoprotein_ADH-like_sf"/>
</dbReference>
<dbReference type="SMART" id="SM00320">
    <property type="entry name" value="WD40"/>
    <property type="match status" value="10"/>
</dbReference>
<dbReference type="InterPro" id="IPR020472">
    <property type="entry name" value="WD40_PAC1"/>
</dbReference>
<proteinExistence type="inferred from homology"/>
<feature type="repeat" description="WD" evidence="6">
    <location>
        <begin position="964"/>
        <end position="1005"/>
    </location>
</feature>
<dbReference type="PROSITE" id="PS00678">
    <property type="entry name" value="WD_REPEATS_1"/>
    <property type="match status" value="3"/>
</dbReference>
<keyword evidence="9" id="KW-1185">Reference proteome</keyword>
<evidence type="ECO:0000313" key="9">
    <source>
        <dbReference type="Proteomes" id="UP000240883"/>
    </source>
</evidence>
<dbReference type="Pfam" id="PF24883">
    <property type="entry name" value="NPHP3_N"/>
    <property type="match status" value="1"/>
</dbReference>
<reference evidence="8 9" key="1">
    <citation type="journal article" date="2018" name="Front. Microbiol.">
        <title>Genome-Wide Analysis of Corynespora cassiicola Leaf Fall Disease Putative Effectors.</title>
        <authorList>
            <person name="Lopez D."/>
            <person name="Ribeiro S."/>
            <person name="Label P."/>
            <person name="Fumanal B."/>
            <person name="Venisse J.S."/>
            <person name="Kohler A."/>
            <person name="de Oliveira R.R."/>
            <person name="Labutti K."/>
            <person name="Lipzen A."/>
            <person name="Lail K."/>
            <person name="Bauer D."/>
            <person name="Ohm R.A."/>
            <person name="Barry K.W."/>
            <person name="Spatafora J."/>
            <person name="Grigoriev I.V."/>
            <person name="Martin F.M."/>
            <person name="Pujade-Renaud V."/>
        </authorList>
    </citation>
    <scope>NUCLEOTIDE SEQUENCE [LARGE SCALE GENOMIC DNA]</scope>
    <source>
        <strain evidence="8 9">Philippines</strain>
    </source>
</reference>
<dbReference type="PROSITE" id="PS50294">
    <property type="entry name" value="WD_REPEATS_REGION"/>
    <property type="match status" value="7"/>
</dbReference>
<dbReference type="InterPro" id="IPR027417">
    <property type="entry name" value="P-loop_NTPase"/>
</dbReference>
<dbReference type="InterPro" id="IPR015943">
    <property type="entry name" value="WD40/YVTN_repeat-like_dom_sf"/>
</dbReference>
<evidence type="ECO:0000313" key="8">
    <source>
        <dbReference type="EMBL" id="PSN61266.1"/>
    </source>
</evidence>
<sequence length="1187" mass="132863">MSSLPAHQPGHFTNDNNRIAIQAGQFNAYGNITVQHHDQDPLDRLPYAAEAAFNSYAKQHESLCLQGTRSDLLKEVYTWAEGKDPRCIFWLSGLAGSGKSTIARTVARKYHNEKRLAASFFFSRGGGDVGHASKFVTSIAVQLSQNVPVLRQYVYEAVTERGDIASQALRDQWEHIVLCPLSKLEKQGPYVIVVDALDECDNENDAQLIIRLLLEARSLGNVRIRILLTSRPEVPIRGEFSQITAAGHKDFVLHNIPTYIVNKDIELFLKTELQSVGLAGWPDDGAILQLARNASGLFIWAATACVFIRESGQRFAAKRLEVILRNDCNTPTTPEKHLDQIYTTVLEHSILAAYTDEEREEQCRAMRYVLGSLVVLYSPLSVQSLSKLLQYADEEEVKQILENLHAIINITEHPQPLHLHHPSFRDSLLDKKRCTNPDFWVPRHSTHEQLASCCLSLMTRAEGGLRQDMCALSDPGILRNDIEDSRIAANLTPELQYACRYWVDHLEHGQCSVRDGEATDEFLREHFLHWLEAMSLMKETNRCVRLVVKLRSLVELSSNVASFLYDAYRFVLRFASILTDAPLQIYSSALLFSPKTSPVRQVYTGKVPLTAEMIHGMDTDWENCLSVLHSRTEWRKKLAFSPDGQLLASQYKESAVGLWETMTGCCRDILIGHSVAIEAITFSPDGQFLATACFPGTVEVWNMTTRQYLHRLVYEENTVAYTIAFSSDSRRIFTLATGSFSTILRIWDVATGSCHRVFEWDTSKITSISFSQDDKVVVAGSGDGNLRVWKISGEPYYKTLTGHTNSVEAVAFLQDIGQVASASADSTLRVWDVAKGMCCSILEGHTGSVIAIAFSSIGQLIASASRDSTIRLWDATIKPSRKNSEGLGVDYFSFLPDTRLFISSGTEAEVLEVASRTLYRLPQDRTILNSAAAVSPDSQFFASAAFGSKIRIWEAVSGSLYKTLKGHEDCVTDVEFSPDSQLLVSGSRDQTVRVWDIASGSCHLKLEVHTGPIHGVGFSPNGRLVISRSLNSGVQMWELATKRYCMLQTHSSIIRAIAFSPDSHFVASISGDGKAQVWEVATGARLRETVLEKEDSCVSTVVFSSDGHSLRTEQGLIPLRPPIELSLSNQVPQLRHIFFRDHWIYLDNRRLLWVPVEYQSTRFQIHGNFVCFHRQSRVIVLLEIFLP</sequence>
<dbReference type="InterPro" id="IPR036322">
    <property type="entry name" value="WD40_repeat_dom_sf"/>
</dbReference>
<dbReference type="PROSITE" id="PS50082">
    <property type="entry name" value="WD_REPEATS_2"/>
    <property type="match status" value="7"/>
</dbReference>
<feature type="repeat" description="WD" evidence="6">
    <location>
        <begin position="758"/>
        <end position="799"/>
    </location>
</feature>
<dbReference type="SUPFAM" id="SSF52540">
    <property type="entry name" value="P-loop containing nucleoside triphosphate hydrolases"/>
    <property type="match status" value="1"/>
</dbReference>
<dbReference type="SUPFAM" id="SSF50998">
    <property type="entry name" value="Quinoprotein alcohol dehydrogenase-like"/>
    <property type="match status" value="1"/>
</dbReference>
<organism evidence="8 9">
    <name type="scientific">Corynespora cassiicola Philippines</name>
    <dbReference type="NCBI Taxonomy" id="1448308"/>
    <lineage>
        <taxon>Eukaryota</taxon>
        <taxon>Fungi</taxon>
        <taxon>Dikarya</taxon>
        <taxon>Ascomycota</taxon>
        <taxon>Pezizomycotina</taxon>
        <taxon>Dothideomycetes</taxon>
        <taxon>Pleosporomycetidae</taxon>
        <taxon>Pleosporales</taxon>
        <taxon>Corynesporascaceae</taxon>
        <taxon>Corynespora</taxon>
    </lineage>
</organism>
<dbReference type="PRINTS" id="PR00320">
    <property type="entry name" value="GPROTEINBRPT"/>
</dbReference>
<dbReference type="AlphaFoldDB" id="A0A2T2N7Q0"/>
<evidence type="ECO:0000256" key="3">
    <source>
        <dbReference type="ARBA" id="ARBA00038415"/>
    </source>
</evidence>
<dbReference type="InterPro" id="IPR056884">
    <property type="entry name" value="NPHP3-like_N"/>
</dbReference>
<dbReference type="OrthoDB" id="674604at2759"/>
<comment type="similarity">
    <text evidence="3">Belongs to the WD repeat MDV1/CAF4 family.</text>
</comment>
<evidence type="ECO:0000256" key="5">
    <source>
        <dbReference type="ARBA" id="ARBA00043913"/>
    </source>
</evidence>
<keyword evidence="1 6" id="KW-0853">WD repeat</keyword>
<dbReference type="EMBL" id="KZ678145">
    <property type="protein sequence ID" value="PSN61266.1"/>
    <property type="molecule type" value="Genomic_DNA"/>
</dbReference>
<dbReference type="CDD" id="cd00200">
    <property type="entry name" value="WD40"/>
    <property type="match status" value="2"/>
</dbReference>
<keyword evidence="2" id="KW-0677">Repeat</keyword>
<dbReference type="InterPro" id="IPR019775">
    <property type="entry name" value="WD40_repeat_CS"/>
</dbReference>
<dbReference type="STRING" id="1448308.A0A2T2N7Q0"/>
<evidence type="ECO:0000256" key="2">
    <source>
        <dbReference type="ARBA" id="ARBA00022737"/>
    </source>
</evidence>
<dbReference type="Gene3D" id="2.130.10.10">
    <property type="entry name" value="YVTN repeat-like/Quinoprotein amine dehydrogenase"/>
    <property type="match status" value="3"/>
</dbReference>
<dbReference type="InterPro" id="IPR001680">
    <property type="entry name" value="WD40_rpt"/>
</dbReference>
<gene>
    <name evidence="8" type="ORF">BS50DRAFT_534563</name>
</gene>
<dbReference type="Pfam" id="PF00400">
    <property type="entry name" value="WD40"/>
    <property type="match status" value="8"/>
</dbReference>
<feature type="domain" description="Nephrocystin 3-like N-terminal" evidence="7">
    <location>
        <begin position="74"/>
        <end position="231"/>
    </location>
</feature>